<reference evidence="1" key="3">
    <citation type="submission" date="2023-05" db="EMBL/GenBank/DDBJ databases">
        <authorList>
            <person name="Smith C.H."/>
        </authorList>
    </citation>
    <scope>NUCLEOTIDE SEQUENCE</scope>
    <source>
        <strain evidence="1">CHS0354</strain>
        <tissue evidence="1">Mantle</tissue>
    </source>
</reference>
<reference evidence="1" key="1">
    <citation type="journal article" date="2021" name="Genome Biol. Evol.">
        <title>A High-Quality Reference Genome for a Parasitic Bivalve with Doubly Uniparental Inheritance (Bivalvia: Unionida).</title>
        <authorList>
            <person name="Smith C.H."/>
        </authorList>
    </citation>
    <scope>NUCLEOTIDE SEQUENCE</scope>
    <source>
        <strain evidence="1">CHS0354</strain>
    </source>
</reference>
<proteinExistence type="predicted"/>
<dbReference type="Gene3D" id="3.90.550.20">
    <property type="match status" value="1"/>
</dbReference>
<dbReference type="Proteomes" id="UP001195483">
    <property type="component" value="Unassembled WGS sequence"/>
</dbReference>
<name>A0AAE0TBB1_9BIVA</name>
<keyword evidence="2" id="KW-1185">Reference proteome</keyword>
<protein>
    <submittedName>
        <fullName evidence="1">Uncharacterized protein</fullName>
    </submittedName>
</protein>
<evidence type="ECO:0000313" key="2">
    <source>
        <dbReference type="Proteomes" id="UP001195483"/>
    </source>
</evidence>
<comment type="caution">
    <text evidence="1">The sequence shown here is derived from an EMBL/GenBank/DDBJ whole genome shotgun (WGS) entry which is preliminary data.</text>
</comment>
<dbReference type="AlphaFoldDB" id="A0AAE0TBB1"/>
<organism evidence="1 2">
    <name type="scientific">Potamilus streckersoni</name>
    <dbReference type="NCBI Taxonomy" id="2493646"/>
    <lineage>
        <taxon>Eukaryota</taxon>
        <taxon>Metazoa</taxon>
        <taxon>Spiralia</taxon>
        <taxon>Lophotrochozoa</taxon>
        <taxon>Mollusca</taxon>
        <taxon>Bivalvia</taxon>
        <taxon>Autobranchia</taxon>
        <taxon>Heteroconchia</taxon>
        <taxon>Palaeoheterodonta</taxon>
        <taxon>Unionida</taxon>
        <taxon>Unionoidea</taxon>
        <taxon>Unionidae</taxon>
        <taxon>Ambleminae</taxon>
        <taxon>Lampsilini</taxon>
        <taxon>Potamilus</taxon>
    </lineage>
</organism>
<accession>A0AAE0TBB1</accession>
<gene>
    <name evidence="1" type="ORF">CHS0354_007091</name>
</gene>
<dbReference type="EMBL" id="JAEAOA010000479">
    <property type="protein sequence ID" value="KAK3607176.1"/>
    <property type="molecule type" value="Genomic_DNA"/>
</dbReference>
<reference evidence="1" key="2">
    <citation type="journal article" date="2021" name="Genome Biol. Evol.">
        <title>Developing a high-quality reference genome for a parasitic bivalve with doubly uniparental inheritance (Bivalvia: Unionida).</title>
        <authorList>
            <person name="Smith C.H."/>
        </authorList>
    </citation>
    <scope>NUCLEOTIDE SEQUENCE</scope>
    <source>
        <strain evidence="1">CHS0354</strain>
        <tissue evidence="1">Mantle</tissue>
    </source>
</reference>
<evidence type="ECO:0000313" key="1">
    <source>
        <dbReference type="EMBL" id="KAK3607176.1"/>
    </source>
</evidence>
<sequence length="144" mass="17095">MACSKRHPFMKNVLNNLHSFYYFANEHDSTGPRFLTYLFREYSKEGDEKKLTDNTYVYLTPPEYFNPTADPGLNSLLSMQSMLVRTTEMAMRTVENEWMQCTSPTDSSDLFILLCLKPDNYNIYLIEFLIEFDHFMMIFIKLDF</sequence>